<dbReference type="AlphaFoldDB" id="A0A5J4VMN8"/>
<protein>
    <submittedName>
        <fullName evidence="1">Uncharacterized protein</fullName>
    </submittedName>
</protein>
<evidence type="ECO:0000313" key="1">
    <source>
        <dbReference type="EMBL" id="KAA6383907.1"/>
    </source>
</evidence>
<evidence type="ECO:0000313" key="2">
    <source>
        <dbReference type="Proteomes" id="UP000324800"/>
    </source>
</evidence>
<dbReference type="EMBL" id="SNRW01006012">
    <property type="protein sequence ID" value="KAA6383907.1"/>
    <property type="molecule type" value="Genomic_DNA"/>
</dbReference>
<accession>A0A5J4VMN8</accession>
<sequence length="91" mass="10577">MAQKDPFQLPEITMEVIPTITMKKMISYRWTITSIQTQTLLHRMPEITELVMQGQNHHFQKASIRTDQRKKGRMELVLGGADLGRDNRVVL</sequence>
<comment type="caution">
    <text evidence="1">The sequence shown here is derived from an EMBL/GenBank/DDBJ whole genome shotgun (WGS) entry which is preliminary data.</text>
</comment>
<organism evidence="1 2">
    <name type="scientific">Streblomastix strix</name>
    <dbReference type="NCBI Taxonomy" id="222440"/>
    <lineage>
        <taxon>Eukaryota</taxon>
        <taxon>Metamonada</taxon>
        <taxon>Preaxostyla</taxon>
        <taxon>Oxymonadida</taxon>
        <taxon>Streblomastigidae</taxon>
        <taxon>Streblomastix</taxon>
    </lineage>
</organism>
<proteinExistence type="predicted"/>
<gene>
    <name evidence="1" type="ORF">EZS28_020567</name>
</gene>
<dbReference type="Proteomes" id="UP000324800">
    <property type="component" value="Unassembled WGS sequence"/>
</dbReference>
<reference evidence="1 2" key="1">
    <citation type="submission" date="2019-03" db="EMBL/GenBank/DDBJ databases">
        <title>Single cell metagenomics reveals metabolic interactions within the superorganism composed of flagellate Streblomastix strix and complex community of Bacteroidetes bacteria on its surface.</title>
        <authorList>
            <person name="Treitli S.C."/>
            <person name="Kolisko M."/>
            <person name="Husnik F."/>
            <person name="Keeling P."/>
            <person name="Hampl V."/>
        </authorList>
    </citation>
    <scope>NUCLEOTIDE SEQUENCE [LARGE SCALE GENOMIC DNA]</scope>
    <source>
        <strain evidence="1">ST1C</strain>
    </source>
</reference>
<name>A0A5J4VMN8_9EUKA</name>